<evidence type="ECO:0000256" key="5">
    <source>
        <dbReference type="ARBA" id="ARBA00022530"/>
    </source>
</evidence>
<evidence type="ECO:0000256" key="12">
    <source>
        <dbReference type="ARBA" id="ARBA00023157"/>
    </source>
</evidence>
<dbReference type="OrthoDB" id="6420824at2759"/>
<dbReference type="GO" id="GO:0005539">
    <property type="term" value="F:glycosaminoglycan binding"/>
    <property type="evidence" value="ECO:0007669"/>
    <property type="project" value="TreeGrafter"/>
</dbReference>
<dbReference type="GO" id="GO:0005024">
    <property type="term" value="F:transforming growth factor beta receptor activity"/>
    <property type="evidence" value="ECO:0007669"/>
    <property type="project" value="TreeGrafter"/>
</dbReference>
<feature type="region of interest" description="Disordered" evidence="19">
    <location>
        <begin position="815"/>
        <end position="850"/>
    </location>
</feature>
<keyword evidence="12" id="KW-1015">Disulfide bond</keyword>
<dbReference type="PROSITE" id="PS51034">
    <property type="entry name" value="ZP_2"/>
    <property type="match status" value="1"/>
</dbReference>
<dbReference type="GO" id="GO:0001837">
    <property type="term" value="P:epithelial to mesenchymal transition"/>
    <property type="evidence" value="ECO:0007669"/>
    <property type="project" value="TreeGrafter"/>
</dbReference>
<evidence type="ECO:0000256" key="17">
    <source>
        <dbReference type="ARBA" id="ARBA00082717"/>
    </source>
</evidence>
<keyword evidence="5" id="KW-0272">Extracellular matrix</keyword>
<dbReference type="GO" id="GO:0017015">
    <property type="term" value="P:regulation of transforming growth factor beta receptor signaling pathway"/>
    <property type="evidence" value="ECO:0007669"/>
    <property type="project" value="TreeGrafter"/>
</dbReference>
<dbReference type="GO" id="GO:0090100">
    <property type="term" value="P:positive regulation of transmembrane receptor protein serine/threonine kinase signaling pathway"/>
    <property type="evidence" value="ECO:0007669"/>
    <property type="project" value="UniProtKB-ARBA"/>
</dbReference>
<feature type="chain" id="PRO_5010558427" description="Transforming growth factor beta receptor type 3" evidence="21">
    <location>
        <begin position="21"/>
        <end position="850"/>
    </location>
</feature>
<dbReference type="FunFam" id="2.60.40.4100:FF:000003">
    <property type="entry name" value="Transforming growth factor beta receptor type 3"/>
    <property type="match status" value="1"/>
</dbReference>
<evidence type="ECO:0000256" key="16">
    <source>
        <dbReference type="ARBA" id="ARBA00074526"/>
    </source>
</evidence>
<dbReference type="InterPro" id="IPR048290">
    <property type="entry name" value="ZP_chr"/>
</dbReference>
<evidence type="ECO:0000256" key="4">
    <source>
        <dbReference type="ARBA" id="ARBA00022525"/>
    </source>
</evidence>
<dbReference type="Pfam" id="PF26060">
    <property type="entry name" value="TGFBR3_N"/>
    <property type="match status" value="2"/>
</dbReference>
<evidence type="ECO:0000256" key="15">
    <source>
        <dbReference type="ARBA" id="ARBA00063108"/>
    </source>
</evidence>
<evidence type="ECO:0000256" key="11">
    <source>
        <dbReference type="ARBA" id="ARBA00023136"/>
    </source>
</evidence>
<dbReference type="InterPro" id="IPR017977">
    <property type="entry name" value="ZP_dom_CS"/>
</dbReference>
<evidence type="ECO:0000256" key="6">
    <source>
        <dbReference type="ARBA" id="ARBA00022553"/>
    </source>
</evidence>
<dbReference type="InterPro" id="IPR055356">
    <property type="entry name" value="ZP-N"/>
</dbReference>
<feature type="domain" description="ZP" evidence="22">
    <location>
        <begin position="454"/>
        <end position="729"/>
    </location>
</feature>
<dbReference type="GO" id="GO:0007179">
    <property type="term" value="P:transforming growth factor beta receptor signaling pathway"/>
    <property type="evidence" value="ECO:0007669"/>
    <property type="project" value="TreeGrafter"/>
</dbReference>
<dbReference type="GO" id="GO:0005114">
    <property type="term" value="F:type II transforming growth factor beta receptor binding"/>
    <property type="evidence" value="ECO:0007669"/>
    <property type="project" value="TreeGrafter"/>
</dbReference>
<evidence type="ECO:0000256" key="1">
    <source>
        <dbReference type="ARBA" id="ARBA00004251"/>
    </source>
</evidence>
<feature type="compositionally biased region" description="Polar residues" evidence="19">
    <location>
        <begin position="816"/>
        <end position="833"/>
    </location>
</feature>
<dbReference type="GO" id="GO:0050431">
    <property type="term" value="F:transforming growth factor beta binding"/>
    <property type="evidence" value="ECO:0007669"/>
    <property type="project" value="TreeGrafter"/>
</dbReference>
<keyword evidence="23" id="KW-1185">Reference proteome</keyword>
<protein>
    <recommendedName>
        <fullName evidence="16">Transforming growth factor beta receptor type 3</fullName>
    </recommendedName>
    <alternativeName>
        <fullName evidence="18">Betaglycan</fullName>
    </alternativeName>
    <alternativeName>
        <fullName evidence="17">Transforming growth factor beta receptor III</fullName>
    </alternativeName>
</protein>
<feature type="compositionally biased region" description="Low complexity" evidence="19">
    <location>
        <begin position="835"/>
        <end position="850"/>
    </location>
</feature>
<evidence type="ECO:0000313" key="24">
    <source>
        <dbReference type="RefSeq" id="XP_008066463.1"/>
    </source>
</evidence>
<evidence type="ECO:0000259" key="22">
    <source>
        <dbReference type="PROSITE" id="PS51034"/>
    </source>
</evidence>
<feature type="signal peptide" evidence="21">
    <location>
        <begin position="1"/>
        <end position="20"/>
    </location>
</feature>
<evidence type="ECO:0000256" key="20">
    <source>
        <dbReference type="SAM" id="Phobius"/>
    </source>
</evidence>
<gene>
    <name evidence="24" type="primary">TGFBR3</name>
</gene>
<dbReference type="AlphaFoldDB" id="A0A1U7UCK3"/>
<accession>A0A1U7UCK3</accession>
<evidence type="ECO:0000256" key="7">
    <source>
        <dbReference type="ARBA" id="ARBA00022692"/>
    </source>
</evidence>
<organism evidence="23 24">
    <name type="scientific">Carlito syrichta</name>
    <name type="common">Philippine tarsier</name>
    <name type="synonym">Tarsius syrichta</name>
    <dbReference type="NCBI Taxonomy" id="1868482"/>
    <lineage>
        <taxon>Eukaryota</taxon>
        <taxon>Metazoa</taxon>
        <taxon>Chordata</taxon>
        <taxon>Craniata</taxon>
        <taxon>Vertebrata</taxon>
        <taxon>Euteleostomi</taxon>
        <taxon>Mammalia</taxon>
        <taxon>Eutheria</taxon>
        <taxon>Euarchontoglires</taxon>
        <taxon>Primates</taxon>
        <taxon>Haplorrhini</taxon>
        <taxon>Tarsiiformes</taxon>
        <taxon>Tarsiidae</taxon>
        <taxon>Carlito</taxon>
    </lineage>
</organism>
<evidence type="ECO:0000256" key="2">
    <source>
        <dbReference type="ARBA" id="ARBA00004498"/>
    </source>
</evidence>
<comment type="subcellular location">
    <subcellularLocation>
        <location evidence="1">Cell membrane</location>
        <topology evidence="1">Single-pass type I membrane protein</topology>
    </subcellularLocation>
    <subcellularLocation>
        <location evidence="2">Secreted</location>
        <location evidence="2">Extracellular space</location>
        <location evidence="2">Extracellular matrix</location>
    </subcellularLocation>
</comment>
<keyword evidence="8 21" id="KW-0732">Signal</keyword>
<keyword evidence="6" id="KW-0597">Phosphoprotein</keyword>
<dbReference type="PRINTS" id="PR00023">
    <property type="entry name" value="ZPELLUCIDA"/>
</dbReference>
<evidence type="ECO:0000256" key="19">
    <source>
        <dbReference type="SAM" id="MobiDB-lite"/>
    </source>
</evidence>
<dbReference type="GO" id="GO:0016477">
    <property type="term" value="P:cell migration"/>
    <property type="evidence" value="ECO:0007669"/>
    <property type="project" value="TreeGrafter"/>
</dbReference>
<dbReference type="Proteomes" id="UP000189704">
    <property type="component" value="Unplaced"/>
</dbReference>
<name>A0A1U7UCK3_CARSF</name>
<dbReference type="KEGG" id="csyr:103270744"/>
<keyword evidence="4" id="KW-0964">Secreted</keyword>
<dbReference type="Gene3D" id="2.60.40.4100">
    <property type="entry name" value="Zona pellucida, ZP-C domain"/>
    <property type="match status" value="1"/>
</dbReference>
<dbReference type="CTD" id="7049"/>
<dbReference type="STRING" id="1868482.ENSTSYP00000006301"/>
<evidence type="ECO:0000256" key="3">
    <source>
        <dbReference type="ARBA" id="ARBA00022475"/>
    </source>
</evidence>
<evidence type="ECO:0000256" key="13">
    <source>
        <dbReference type="ARBA" id="ARBA00023170"/>
    </source>
</evidence>
<keyword evidence="14" id="KW-0325">Glycoprotein</keyword>
<evidence type="ECO:0000313" key="23">
    <source>
        <dbReference type="Proteomes" id="UP000189704"/>
    </source>
</evidence>
<dbReference type="Pfam" id="PF23344">
    <property type="entry name" value="ZP-N"/>
    <property type="match status" value="1"/>
</dbReference>
<dbReference type="PROSITE" id="PS00682">
    <property type="entry name" value="ZP_1"/>
    <property type="match status" value="1"/>
</dbReference>
<comment type="subunit">
    <text evidence="15">Forms homodimers and homooligomers. Interacts with DYNLT4. Interacts with integrin ITGA5:ITGB1; this interaction promotes the internalization and trafficking of ITGA5:ITGB1 into endocytic vesicles. Interacts with TGFB1, BMP2, BMP5, BMP7 or GDF5 and inhibin A via the ligand binding domains. Interacts with ALK3/BMPR1A; this interaction results in the cell surface retention of BMPR1A. Interacts with ALK6/BMPR1B; this interaction enhances BMPR1B-mediated stimulation of the BMP signaling pathway. Interacts with the scaffolding protein beta-arrestin2/ARRB2; this interaction mediates internalization of TGFBR3 and thus regulates migration, actin cytoskeleton and activation of CDC42.</text>
</comment>
<sequence>MTSCYVAAMFALMSSSLATAGPEPGVQCELAPVNASHPVQALMESFTVLSGCASRGTTALAQEVHVLNLRAADPGPGQPQREVTLHLNPISSVHIHHKPVVFLLNSPQPLIWHLKTERLATGVSRRFLVSEGSVVQFSSGNFSLTAETEERNFPHGNEHLLNWARKEYGAITSFTELKIARNIYIKVGEDQVFPPTCNIGKNFLSLNYLAEYLQPKPAEGCVMSSQPQDKEVHIIELITPNSNPYSAFQVDIIIDIRPSREDSEVVKNLILILKCKKSVNWVIKSFDVKGKLKVIAPNSIGFGKESERSMTMTKSVRDDIPSTQGNLVKWALDNGYSPVTSYTIAPVANRFHLRLENNEEMRDEEVYTIPPELRILLDPGILPALPNPPIRGGGSRNGGFPFPFPDISRRGWKEGGEDGIPQPRDPIIPGIQLFPGPREPEEVQGSMDVALSVKCDNEKMVVAVEKDSFQANGYPGLELTLLDPTCKAQMNGTHFVLESPLNGCGTRHQRSAPDGVVYYNSIVIQAPVPGDGSGWPDGYEDLESGDNGFPGDMDEGDPSLLSRPEIVVFNCSLRQVGNPSSVQDQPHENITFNMELYNTDLFLMPSQGVFSVAENGHIYVEVSVTKADQELGFAIQTCFISPYSNPDRMSDYTIIENICPKDESVKFYSSKRVHFPIPQAEMDKKRFSFVFKPVFNTSLLFLQCELTLCTKKERHPQKLPKCVPPDEACTSLDASMIWAMMQNKKTFTKPLAVIHHEGEPKAKGPSVKEPNPISPPIFHGLDTLTVMGIAFAAFVIGALLTGALWYIYSHTGEATGRQQVPTSPPASENSSAAHSIGSTQSTPCSSSSTA</sequence>
<dbReference type="InterPro" id="IPR001507">
    <property type="entry name" value="ZP_dom"/>
</dbReference>
<dbReference type="SMART" id="SM00241">
    <property type="entry name" value="ZP"/>
    <property type="match status" value="1"/>
</dbReference>
<proteinExistence type="predicted"/>
<dbReference type="InterPro" id="IPR055355">
    <property type="entry name" value="ZP-C"/>
</dbReference>
<dbReference type="Gene3D" id="2.60.40.3210">
    <property type="entry name" value="Zona pellucida, ZP-N domain"/>
    <property type="match status" value="1"/>
</dbReference>
<dbReference type="PANTHER" id="PTHR14002">
    <property type="entry name" value="ENDOGLIN/TGF-BETA RECEPTOR TYPE III"/>
    <property type="match status" value="1"/>
</dbReference>
<evidence type="ECO:0000256" key="8">
    <source>
        <dbReference type="ARBA" id="ARBA00022729"/>
    </source>
</evidence>
<evidence type="ECO:0000256" key="18">
    <source>
        <dbReference type="ARBA" id="ARBA00083071"/>
    </source>
</evidence>
<keyword evidence="13 24" id="KW-0675">Receptor</keyword>
<evidence type="ECO:0000256" key="21">
    <source>
        <dbReference type="SAM" id="SignalP"/>
    </source>
</evidence>
<dbReference type="PANTHER" id="PTHR14002:SF7">
    <property type="entry name" value="TRANSFORMING GROWTH FACTOR BETA RECEPTOR TYPE 3"/>
    <property type="match status" value="1"/>
</dbReference>
<evidence type="ECO:0000256" key="10">
    <source>
        <dbReference type="ARBA" id="ARBA00022989"/>
    </source>
</evidence>
<keyword evidence="10 20" id="KW-1133">Transmembrane helix</keyword>
<reference evidence="24" key="1">
    <citation type="submission" date="2025-08" db="UniProtKB">
        <authorList>
            <consortium name="RefSeq"/>
        </authorList>
    </citation>
    <scope>IDENTIFICATION</scope>
</reference>
<evidence type="ECO:0000256" key="9">
    <source>
        <dbReference type="ARBA" id="ARBA00022974"/>
    </source>
</evidence>
<dbReference type="RefSeq" id="XP_008066463.1">
    <property type="nucleotide sequence ID" value="XM_008068272.2"/>
</dbReference>
<dbReference type="InterPro" id="IPR042235">
    <property type="entry name" value="ZP-C_dom"/>
</dbReference>
<keyword evidence="11 20" id="KW-0472">Membrane</keyword>
<keyword evidence="9" id="KW-0654">Proteoglycan</keyword>
<dbReference type="FunFam" id="2.60.40.3210:FF:000008">
    <property type="entry name" value="Transforming growth factor beta receptor 3"/>
    <property type="match status" value="1"/>
</dbReference>
<keyword evidence="3" id="KW-1003">Cell membrane</keyword>
<feature type="transmembrane region" description="Helical" evidence="20">
    <location>
        <begin position="784"/>
        <end position="808"/>
    </location>
</feature>
<evidence type="ECO:0000256" key="14">
    <source>
        <dbReference type="ARBA" id="ARBA00023180"/>
    </source>
</evidence>
<dbReference type="Pfam" id="PF00100">
    <property type="entry name" value="Zona_pellucida"/>
    <property type="match status" value="1"/>
</dbReference>
<dbReference type="GeneID" id="103270744"/>
<dbReference type="InterPro" id="IPR058899">
    <property type="entry name" value="TGFBR3/Endoglin-like_N"/>
</dbReference>
<dbReference type="GO" id="GO:0005886">
    <property type="term" value="C:plasma membrane"/>
    <property type="evidence" value="ECO:0007669"/>
    <property type="project" value="UniProtKB-SubCell"/>
</dbReference>
<keyword evidence="7 20" id="KW-0812">Transmembrane</keyword>